<dbReference type="AlphaFoldDB" id="A0A367LGH9"/>
<feature type="chain" id="PRO_5016784790" description="AB hydrolase-1 domain-containing protein" evidence="1">
    <location>
        <begin position="19"/>
        <end position="463"/>
    </location>
</feature>
<dbReference type="InterPro" id="IPR029058">
    <property type="entry name" value="AB_hydrolase_fold"/>
</dbReference>
<evidence type="ECO:0000313" key="4">
    <source>
        <dbReference type="EMBL" id="RCI13544.1"/>
    </source>
</evidence>
<dbReference type="Pfam" id="PF08386">
    <property type="entry name" value="Abhydrolase_4"/>
    <property type="match status" value="1"/>
</dbReference>
<dbReference type="InterPro" id="IPR000073">
    <property type="entry name" value="AB_hydrolase_1"/>
</dbReference>
<dbReference type="InterPro" id="IPR013595">
    <property type="entry name" value="Pept_S33_TAP-like_C"/>
</dbReference>
<proteinExistence type="predicted"/>
<dbReference type="SUPFAM" id="SSF53474">
    <property type="entry name" value="alpha/beta-Hydrolases"/>
    <property type="match status" value="2"/>
</dbReference>
<reference evidence="4 5" key="1">
    <citation type="journal article" date="2015" name="BMC Genomics">
        <title>Insights from the genome of Ophiocordyceps polyrhachis-furcata to pathogenicity and host specificity in insect fungi.</title>
        <authorList>
            <person name="Wichadakul D."/>
            <person name="Kobmoo N."/>
            <person name="Ingsriswang S."/>
            <person name="Tangphatsornruang S."/>
            <person name="Chantasingh D."/>
            <person name="Luangsa-ard J.J."/>
            <person name="Eurwilaichitr L."/>
        </authorList>
    </citation>
    <scope>NUCLEOTIDE SEQUENCE [LARGE SCALE GENOMIC DNA]</scope>
    <source>
        <strain evidence="4 5">BCC 54312</strain>
    </source>
</reference>
<name>A0A367LGH9_9HYPO</name>
<organism evidence="4 5">
    <name type="scientific">Ophiocordyceps polyrhachis-furcata BCC 54312</name>
    <dbReference type="NCBI Taxonomy" id="1330021"/>
    <lineage>
        <taxon>Eukaryota</taxon>
        <taxon>Fungi</taxon>
        <taxon>Dikarya</taxon>
        <taxon>Ascomycota</taxon>
        <taxon>Pezizomycotina</taxon>
        <taxon>Sordariomycetes</taxon>
        <taxon>Hypocreomycetidae</taxon>
        <taxon>Hypocreales</taxon>
        <taxon>Ophiocordycipitaceae</taxon>
        <taxon>Ophiocordyceps</taxon>
    </lineage>
</organism>
<dbReference type="Proteomes" id="UP000253664">
    <property type="component" value="Unassembled WGS sequence"/>
</dbReference>
<dbReference type="OrthoDB" id="425534at2759"/>
<sequence length="463" mass="49988">MLSLRKTAFLSFVASVTAAAVSNSSVRWTACADNMGSPLPVDCARMTVPLDYTEPAGRGGLELELLRVPAATQPAQGSILLNFGGPGQPARQNLALLSSVLQAGTVNTLPFTCYDTVFWEQNFWQDPIFPVRDDARGPDTDLGRLWARGSALADVCARKHNDTGRLISTAFVVRDLVRVAEALDDDGLVRYWGFSYGTTLGATLLSMFPDKVDKVILDGVQNAHEYYNAYADFEEWTQSDDVFSGIFASCAANANRCALARPGKSAADLEQSVWKLADSLRQRPLAFNTSSFVLDDGTLRGFMAESLYSTSSWPEAMAVMNMLISGPVDEAFVLRHLGDRASLQPDSNSSAVETAMTRTLVATMPLFGIHCLDRAVRVGSLDALMPSLRRLLSISRVMGGAGVNSAVVCAQWKLEPRERYAGDFQVRPRAPVLIVGNSHDGHTPIRSAHNLSAGVEGSVVFGG</sequence>
<keyword evidence="5" id="KW-1185">Reference proteome</keyword>
<dbReference type="Gene3D" id="3.40.50.1820">
    <property type="entry name" value="alpha/beta hydrolase"/>
    <property type="match status" value="1"/>
</dbReference>
<evidence type="ECO:0000259" key="3">
    <source>
        <dbReference type="Pfam" id="PF08386"/>
    </source>
</evidence>
<protein>
    <recommendedName>
        <fullName evidence="6">AB hydrolase-1 domain-containing protein</fullName>
    </recommendedName>
</protein>
<dbReference type="Pfam" id="PF00561">
    <property type="entry name" value="Abhydrolase_1"/>
    <property type="match status" value="1"/>
</dbReference>
<evidence type="ECO:0000259" key="2">
    <source>
        <dbReference type="Pfam" id="PF00561"/>
    </source>
</evidence>
<evidence type="ECO:0008006" key="6">
    <source>
        <dbReference type="Google" id="ProtNLM"/>
    </source>
</evidence>
<feature type="domain" description="AB hydrolase-1" evidence="2">
    <location>
        <begin position="168"/>
        <end position="235"/>
    </location>
</feature>
<evidence type="ECO:0000256" key="1">
    <source>
        <dbReference type="SAM" id="SignalP"/>
    </source>
</evidence>
<dbReference type="STRING" id="1330021.A0A367LGH9"/>
<comment type="caution">
    <text evidence="4">The sequence shown here is derived from an EMBL/GenBank/DDBJ whole genome shotgun (WGS) entry which is preliminary data.</text>
</comment>
<feature type="signal peptide" evidence="1">
    <location>
        <begin position="1"/>
        <end position="18"/>
    </location>
</feature>
<evidence type="ECO:0000313" key="5">
    <source>
        <dbReference type="Proteomes" id="UP000253664"/>
    </source>
</evidence>
<dbReference type="EMBL" id="LKCN02000006">
    <property type="protein sequence ID" value="RCI13544.1"/>
    <property type="molecule type" value="Genomic_DNA"/>
</dbReference>
<keyword evidence="1" id="KW-0732">Signal</keyword>
<feature type="domain" description="Peptidase S33 tripeptidyl aminopeptidase-like C-terminal" evidence="3">
    <location>
        <begin position="399"/>
        <end position="460"/>
    </location>
</feature>
<gene>
    <name evidence="4" type="ORF">L249_5592</name>
</gene>
<accession>A0A367LGH9</accession>